<name>A0AAV9R9T9_9TELE</name>
<dbReference type="AlphaFoldDB" id="A0AAV9R9T9"/>
<sequence>MVTAAITPTGSAMTSCTQSHPFNNPGPFHPSFDLESAEVSQSLTSLLYMWKWQVI</sequence>
<gene>
    <name evidence="1" type="ORF">CRENBAI_010193</name>
</gene>
<evidence type="ECO:0000313" key="2">
    <source>
        <dbReference type="Proteomes" id="UP001311232"/>
    </source>
</evidence>
<dbReference type="Proteomes" id="UP001311232">
    <property type="component" value="Unassembled WGS sequence"/>
</dbReference>
<protein>
    <submittedName>
        <fullName evidence="1">Uncharacterized protein</fullName>
    </submittedName>
</protein>
<comment type="caution">
    <text evidence="1">The sequence shown here is derived from an EMBL/GenBank/DDBJ whole genome shotgun (WGS) entry which is preliminary data.</text>
</comment>
<reference evidence="1 2" key="1">
    <citation type="submission" date="2021-06" db="EMBL/GenBank/DDBJ databases">
        <authorList>
            <person name="Palmer J.M."/>
        </authorList>
    </citation>
    <scope>NUCLEOTIDE SEQUENCE [LARGE SCALE GENOMIC DNA]</scope>
    <source>
        <strain evidence="1 2">MEX-2019</strain>
        <tissue evidence="1">Muscle</tissue>
    </source>
</reference>
<organism evidence="1 2">
    <name type="scientific">Crenichthys baileyi</name>
    <name type="common">White River springfish</name>
    <dbReference type="NCBI Taxonomy" id="28760"/>
    <lineage>
        <taxon>Eukaryota</taxon>
        <taxon>Metazoa</taxon>
        <taxon>Chordata</taxon>
        <taxon>Craniata</taxon>
        <taxon>Vertebrata</taxon>
        <taxon>Euteleostomi</taxon>
        <taxon>Actinopterygii</taxon>
        <taxon>Neopterygii</taxon>
        <taxon>Teleostei</taxon>
        <taxon>Neoteleostei</taxon>
        <taxon>Acanthomorphata</taxon>
        <taxon>Ovalentaria</taxon>
        <taxon>Atherinomorphae</taxon>
        <taxon>Cyprinodontiformes</taxon>
        <taxon>Goodeidae</taxon>
        <taxon>Crenichthys</taxon>
    </lineage>
</organism>
<evidence type="ECO:0000313" key="1">
    <source>
        <dbReference type="EMBL" id="KAK5605569.1"/>
    </source>
</evidence>
<accession>A0AAV9R9T9</accession>
<dbReference type="EMBL" id="JAHHUM010002213">
    <property type="protein sequence ID" value="KAK5605569.1"/>
    <property type="molecule type" value="Genomic_DNA"/>
</dbReference>
<keyword evidence="2" id="KW-1185">Reference proteome</keyword>
<proteinExistence type="predicted"/>